<feature type="compositionally biased region" description="Low complexity" evidence="1">
    <location>
        <begin position="18"/>
        <end position="30"/>
    </location>
</feature>
<reference evidence="2" key="1">
    <citation type="submission" date="2021-01" db="EMBL/GenBank/DDBJ databases">
        <authorList>
            <person name="Corre E."/>
            <person name="Pelletier E."/>
            <person name="Niang G."/>
            <person name="Scheremetjew M."/>
            <person name="Finn R."/>
            <person name="Kale V."/>
            <person name="Holt S."/>
            <person name="Cochrane G."/>
            <person name="Meng A."/>
            <person name="Brown T."/>
            <person name="Cohen L."/>
        </authorList>
    </citation>
    <scope>NUCLEOTIDE SEQUENCE</scope>
    <source>
        <strain evidence="2">CCMP2877</strain>
    </source>
</reference>
<gene>
    <name evidence="2" type="ORF">PPAR1163_LOCUS5841</name>
</gene>
<feature type="region of interest" description="Disordered" evidence="1">
    <location>
        <begin position="1"/>
        <end position="82"/>
    </location>
</feature>
<feature type="compositionally biased region" description="Basic residues" evidence="1">
    <location>
        <begin position="1"/>
        <end position="17"/>
    </location>
</feature>
<evidence type="ECO:0000256" key="1">
    <source>
        <dbReference type="SAM" id="MobiDB-lite"/>
    </source>
</evidence>
<proteinExistence type="predicted"/>
<feature type="region of interest" description="Disordered" evidence="1">
    <location>
        <begin position="280"/>
        <end position="334"/>
    </location>
</feature>
<name>A0A7S1TUX9_9STRA</name>
<organism evidence="2">
    <name type="scientific">Phaeomonas parva</name>
    <dbReference type="NCBI Taxonomy" id="124430"/>
    <lineage>
        <taxon>Eukaryota</taxon>
        <taxon>Sar</taxon>
        <taxon>Stramenopiles</taxon>
        <taxon>Ochrophyta</taxon>
        <taxon>Pinguiophyceae</taxon>
        <taxon>Pinguiochrysidales</taxon>
        <taxon>Pinguiochrysidaceae</taxon>
        <taxon>Phaeomonas</taxon>
    </lineage>
</organism>
<dbReference type="EMBL" id="HBGJ01009272">
    <property type="protein sequence ID" value="CAD9247484.1"/>
    <property type="molecule type" value="Transcribed_RNA"/>
</dbReference>
<feature type="compositionally biased region" description="Gly residues" evidence="1">
    <location>
        <begin position="47"/>
        <end position="56"/>
    </location>
</feature>
<feature type="compositionally biased region" description="Basic residues" evidence="1">
    <location>
        <begin position="418"/>
        <end position="430"/>
    </location>
</feature>
<accession>A0A7S1TUX9</accession>
<dbReference type="AlphaFoldDB" id="A0A7S1TUX9"/>
<sequence>MPAPKKKKGGKKKRKAASKPQAHAQAQAQAGVDEHALVPASAAGQGQQQGHGGSPRGGMKRRSQRGAPATPSYPRKHVLEKMDDTTRVAVQSSLASRGIHQEAIRFVDDMRTELRWNDRSIRENLDPLLETLRHKAQRHQRVQVVDVSNIWLYLLRVHDNLQKKHTDLIRQHKMCQVLLSKLSGRALTRKIEQMERAQHGVKRIEADAQTFNRALQIFTNTQMAKQVEILRDTQFTQVGGATGEYIRNIPPPLEDGDLGEDPELVRLEQELQERYMQDALDEPRSQPGSPEPWSQPASPEPEQQAEEDGLEGSASPPGRREPQGRITKATVETEFEDLDTLNNALEEYEMTFEELLEQEKLIQAREREERERKADPEGHQGSGQGNGHGGHHAASYSGGAAKGGGGEAKDGPSGQSRKLARDRKRRRRKAAAAAAAAASAAAACRAAAIISEADSGIGPFAGMVAGLAGKAKKIKDQGIVLHDALEGGEPPLLLAPFDEAAPPLCGTLLLENGGDTESTDTNTTPLLTNGEPISDALVISDGQALVAAEVGQGHGGSAASSSLVLGDEARRSVIGQNVQMHGRIVQDMAKGLVQGEYDTSWLGDSSQIDPRKLARLLTESVVEHVEASADREVLGTMVKGSDGKCHTLETEVIRRLLGVSIEDLNIRHTDLSNGKLQEIKRQLAEASAASAAASAGSDVNST</sequence>
<protein>
    <submittedName>
        <fullName evidence="2">Uncharacterized protein</fullName>
    </submittedName>
</protein>
<feature type="region of interest" description="Disordered" evidence="1">
    <location>
        <begin position="365"/>
        <end position="431"/>
    </location>
</feature>
<evidence type="ECO:0000313" key="2">
    <source>
        <dbReference type="EMBL" id="CAD9247484.1"/>
    </source>
</evidence>
<feature type="compositionally biased region" description="Low complexity" evidence="1">
    <location>
        <begin position="291"/>
        <end position="302"/>
    </location>
</feature>
<feature type="compositionally biased region" description="Basic and acidic residues" evidence="1">
    <location>
        <begin position="365"/>
        <end position="378"/>
    </location>
</feature>